<evidence type="ECO:0000256" key="2">
    <source>
        <dbReference type="SAM" id="Phobius"/>
    </source>
</evidence>
<dbReference type="Proteomes" id="UP001500266">
    <property type="component" value="Unassembled WGS sequence"/>
</dbReference>
<organism evidence="4 5">
    <name type="scientific">Actinomadura keratinilytica</name>
    <dbReference type="NCBI Taxonomy" id="547461"/>
    <lineage>
        <taxon>Bacteria</taxon>
        <taxon>Bacillati</taxon>
        <taxon>Actinomycetota</taxon>
        <taxon>Actinomycetes</taxon>
        <taxon>Streptosporangiales</taxon>
        <taxon>Thermomonosporaceae</taxon>
        <taxon>Actinomadura</taxon>
    </lineage>
</organism>
<reference evidence="5" key="1">
    <citation type="journal article" date="2019" name="Int. J. Syst. Evol. Microbiol.">
        <title>The Global Catalogue of Microorganisms (GCM) 10K type strain sequencing project: providing services to taxonomists for standard genome sequencing and annotation.</title>
        <authorList>
            <consortium name="The Broad Institute Genomics Platform"/>
            <consortium name="The Broad Institute Genome Sequencing Center for Infectious Disease"/>
            <person name="Wu L."/>
            <person name="Ma J."/>
        </authorList>
    </citation>
    <scope>NUCLEOTIDE SEQUENCE [LARGE SCALE GENOMIC DNA]</scope>
    <source>
        <strain evidence="5">JCM 17316</strain>
    </source>
</reference>
<sequence>MNIDMLRPVPRRLLGAGTALALAFAGLPATPASAHTLPPGRGAVPYAQNDGAEGGIPWLMILIGLVVGIGIGMAMVFRAKRAAERDRQGRERGGVAKTRDNGAVGGGD</sequence>
<protein>
    <submittedName>
        <fullName evidence="4">Uncharacterized protein</fullName>
    </submittedName>
</protein>
<feature type="transmembrane region" description="Helical" evidence="2">
    <location>
        <begin position="58"/>
        <end position="77"/>
    </location>
</feature>
<dbReference type="RefSeq" id="WP_345022599.1">
    <property type="nucleotide sequence ID" value="NZ_BAABDO010000054.1"/>
</dbReference>
<keyword evidence="2" id="KW-0812">Transmembrane</keyword>
<evidence type="ECO:0000256" key="3">
    <source>
        <dbReference type="SAM" id="SignalP"/>
    </source>
</evidence>
<keyword evidence="5" id="KW-1185">Reference proteome</keyword>
<comment type="caution">
    <text evidence="4">The sequence shown here is derived from an EMBL/GenBank/DDBJ whole genome shotgun (WGS) entry which is preliminary data.</text>
</comment>
<proteinExistence type="predicted"/>
<feature type="region of interest" description="Disordered" evidence="1">
    <location>
        <begin position="82"/>
        <end position="108"/>
    </location>
</feature>
<gene>
    <name evidence="4" type="ORF">GCM10022416_36160</name>
</gene>
<feature type="signal peptide" evidence="3">
    <location>
        <begin position="1"/>
        <end position="34"/>
    </location>
</feature>
<name>A0ABP7Z0X7_9ACTN</name>
<keyword evidence="3" id="KW-0732">Signal</keyword>
<accession>A0ABP7Z0X7</accession>
<evidence type="ECO:0000313" key="4">
    <source>
        <dbReference type="EMBL" id="GAA4144943.1"/>
    </source>
</evidence>
<dbReference type="EMBL" id="BAABDO010000054">
    <property type="protein sequence ID" value="GAA4144943.1"/>
    <property type="molecule type" value="Genomic_DNA"/>
</dbReference>
<feature type="compositionally biased region" description="Basic and acidic residues" evidence="1">
    <location>
        <begin position="82"/>
        <end position="100"/>
    </location>
</feature>
<keyword evidence="2" id="KW-1133">Transmembrane helix</keyword>
<evidence type="ECO:0000313" key="5">
    <source>
        <dbReference type="Proteomes" id="UP001500266"/>
    </source>
</evidence>
<keyword evidence="2" id="KW-0472">Membrane</keyword>
<evidence type="ECO:0000256" key="1">
    <source>
        <dbReference type="SAM" id="MobiDB-lite"/>
    </source>
</evidence>
<feature type="chain" id="PRO_5047440170" evidence="3">
    <location>
        <begin position="35"/>
        <end position="108"/>
    </location>
</feature>